<organism evidence="2 3">
    <name type="scientific">Gnathostoma spinigerum</name>
    <dbReference type="NCBI Taxonomy" id="75299"/>
    <lineage>
        <taxon>Eukaryota</taxon>
        <taxon>Metazoa</taxon>
        <taxon>Ecdysozoa</taxon>
        <taxon>Nematoda</taxon>
        <taxon>Chromadorea</taxon>
        <taxon>Rhabditida</taxon>
        <taxon>Spirurina</taxon>
        <taxon>Gnathostomatomorpha</taxon>
        <taxon>Gnathostomatoidea</taxon>
        <taxon>Gnathostomatidae</taxon>
        <taxon>Gnathostoma</taxon>
    </lineage>
</organism>
<evidence type="ECO:0000313" key="3">
    <source>
        <dbReference type="Proteomes" id="UP001608902"/>
    </source>
</evidence>
<protein>
    <submittedName>
        <fullName evidence="2">Uncharacterized protein</fullName>
    </submittedName>
</protein>
<dbReference type="Proteomes" id="UP001608902">
    <property type="component" value="Unassembled WGS sequence"/>
</dbReference>
<proteinExistence type="predicted"/>
<gene>
    <name evidence="2" type="ORF">AB6A40_011377</name>
</gene>
<name>A0ABD6EXH1_9BILA</name>
<dbReference type="EMBL" id="JBGFUD010019960">
    <property type="protein sequence ID" value="MFH4984668.1"/>
    <property type="molecule type" value="Genomic_DNA"/>
</dbReference>
<evidence type="ECO:0000313" key="2">
    <source>
        <dbReference type="EMBL" id="MFH4984668.1"/>
    </source>
</evidence>
<dbReference type="AlphaFoldDB" id="A0ABD6EXH1"/>
<accession>A0ABD6EXH1</accession>
<feature type="region of interest" description="Disordered" evidence="1">
    <location>
        <begin position="126"/>
        <end position="147"/>
    </location>
</feature>
<evidence type="ECO:0000256" key="1">
    <source>
        <dbReference type="SAM" id="MobiDB-lite"/>
    </source>
</evidence>
<reference evidence="2 3" key="1">
    <citation type="submission" date="2024-08" db="EMBL/GenBank/DDBJ databases">
        <title>Gnathostoma spinigerum genome.</title>
        <authorList>
            <person name="Gonzalez-Bertolin B."/>
            <person name="Monzon S."/>
            <person name="Zaballos A."/>
            <person name="Jimenez P."/>
            <person name="Dekumyoy P."/>
            <person name="Varona S."/>
            <person name="Cuesta I."/>
            <person name="Sumanam S."/>
            <person name="Adisakwattana P."/>
            <person name="Gasser R.B."/>
            <person name="Hernandez-Gonzalez A."/>
            <person name="Young N.D."/>
            <person name="Perteguer M.J."/>
        </authorList>
    </citation>
    <scope>NUCLEOTIDE SEQUENCE [LARGE SCALE GENOMIC DNA]</scope>
    <source>
        <strain evidence="2">AL3</strain>
        <tissue evidence="2">Liver</tissue>
    </source>
</reference>
<comment type="caution">
    <text evidence="2">The sequence shown here is derived from an EMBL/GenBank/DDBJ whole genome shotgun (WGS) entry which is preliminary data.</text>
</comment>
<keyword evidence="3" id="KW-1185">Reference proteome</keyword>
<sequence length="177" mass="19523">MESFHKVPKDQTRRSNTMVIDIPAKVVGNASKRRTRCDEDDGIISGLFSLDEEQPAFSSGEKCKLFNEDYESDVEDGSGELPSSRLVTSDLVRRASLPTGALTYGTSLPVTIPAGKFWPPKDAVDSIEEKRAEDESDDENGGNRNKTVSGKKKLRLFCIKNFCSQSNAALLVVMIQF</sequence>